<organism evidence="1 2">
    <name type="scientific">Cichorium intybus</name>
    <name type="common">Chicory</name>
    <dbReference type="NCBI Taxonomy" id="13427"/>
    <lineage>
        <taxon>Eukaryota</taxon>
        <taxon>Viridiplantae</taxon>
        <taxon>Streptophyta</taxon>
        <taxon>Embryophyta</taxon>
        <taxon>Tracheophyta</taxon>
        <taxon>Spermatophyta</taxon>
        <taxon>Magnoliopsida</taxon>
        <taxon>eudicotyledons</taxon>
        <taxon>Gunneridae</taxon>
        <taxon>Pentapetalae</taxon>
        <taxon>asterids</taxon>
        <taxon>campanulids</taxon>
        <taxon>Asterales</taxon>
        <taxon>Asteraceae</taxon>
        <taxon>Cichorioideae</taxon>
        <taxon>Cichorieae</taxon>
        <taxon>Cichoriinae</taxon>
        <taxon>Cichorium</taxon>
    </lineage>
</organism>
<sequence length="355" mass="39743">MNSGSEVDDSATHLTDFVGQSMESGNELAYVQCPMNALSLGITTQQVPDQKTVVPVESGEQNNCKKIGDTFGQRTSIYRGVTNKQQDILCLMCADTGGVVDTKHIFGIIVVEERVKQGKDVKIRYALFGSYSYLFINGYPSSDFRSQISLTDDSDAVVCATGFQYSWHLLAPWKVTMILVWQYGEKSGYESWKGLSRSMVPLLLGGAFCACAWHFFYNSESLERVVVVTHGGVVRALRQRAYTGTGQRAGRILNVSVNVFHLLEPDQWEIKSWGDVNHLNGDGYLESGIGGHRTSGDEKLQEMKEFEEEGEKLMKLHEEKKAEMKSSHWKEEIDLEEGCNTDLMDKYTPKDKVQG</sequence>
<evidence type="ECO:0000313" key="1">
    <source>
        <dbReference type="EMBL" id="KAI3722565.1"/>
    </source>
</evidence>
<dbReference type="Proteomes" id="UP001055811">
    <property type="component" value="Linkage Group LG06"/>
</dbReference>
<comment type="caution">
    <text evidence="1">The sequence shown here is derived from an EMBL/GenBank/DDBJ whole genome shotgun (WGS) entry which is preliminary data.</text>
</comment>
<evidence type="ECO:0000313" key="2">
    <source>
        <dbReference type="Proteomes" id="UP001055811"/>
    </source>
</evidence>
<keyword evidence="2" id="KW-1185">Reference proteome</keyword>
<protein>
    <submittedName>
        <fullName evidence="1">Uncharacterized protein</fullName>
    </submittedName>
</protein>
<gene>
    <name evidence="1" type="ORF">L2E82_33605</name>
</gene>
<accession>A0ACB9BKL5</accession>
<name>A0ACB9BKL5_CICIN</name>
<reference evidence="2" key="1">
    <citation type="journal article" date="2022" name="Mol. Ecol. Resour.">
        <title>The genomes of chicory, endive, great burdock and yacon provide insights into Asteraceae palaeo-polyploidization history and plant inulin production.</title>
        <authorList>
            <person name="Fan W."/>
            <person name="Wang S."/>
            <person name="Wang H."/>
            <person name="Wang A."/>
            <person name="Jiang F."/>
            <person name="Liu H."/>
            <person name="Zhao H."/>
            <person name="Xu D."/>
            <person name="Zhang Y."/>
        </authorList>
    </citation>
    <scope>NUCLEOTIDE SEQUENCE [LARGE SCALE GENOMIC DNA]</scope>
    <source>
        <strain evidence="2">cv. Punajuju</strain>
    </source>
</reference>
<dbReference type="EMBL" id="CM042014">
    <property type="protein sequence ID" value="KAI3722565.1"/>
    <property type="molecule type" value="Genomic_DNA"/>
</dbReference>
<reference evidence="1 2" key="2">
    <citation type="journal article" date="2022" name="Mol. Ecol. Resour.">
        <title>The genomes of chicory, endive, great burdock and yacon provide insights into Asteraceae paleo-polyploidization history and plant inulin production.</title>
        <authorList>
            <person name="Fan W."/>
            <person name="Wang S."/>
            <person name="Wang H."/>
            <person name="Wang A."/>
            <person name="Jiang F."/>
            <person name="Liu H."/>
            <person name="Zhao H."/>
            <person name="Xu D."/>
            <person name="Zhang Y."/>
        </authorList>
    </citation>
    <scope>NUCLEOTIDE SEQUENCE [LARGE SCALE GENOMIC DNA]</scope>
    <source>
        <strain evidence="2">cv. Punajuju</strain>
        <tissue evidence="1">Leaves</tissue>
    </source>
</reference>
<proteinExistence type="predicted"/>